<dbReference type="OrthoDB" id="2157358at2759"/>
<keyword evidence="5" id="KW-1185">Reference proteome</keyword>
<evidence type="ECO:0000256" key="1">
    <source>
        <dbReference type="ARBA" id="ARBA00008520"/>
    </source>
</evidence>
<sequence>MSKSMETVMASSNLFVDIFHLDVVWVGDYADYLLPLNDRINRTVLLAHNEQNVEAGMSLGRLVAVPQAADFGVMFTRMDILNKYGFSRPPQTWTEMESMLSAVVATERKSNPSFIGYIGQLSRYEGMTCNVLEWLKSESAGSILEPNRTLSLLDPRLPNGQRAQNIANRWQTWVRNGWVAVGHDEMSALREWTRGNALFHRNWPFVGAQTRAARVSWPWAVTKLPGAKPGMSGAALGGWMWGVSKATKNPEAAVKVLEWLMSVQFQKIRTMTYGSLPTVKALYDDPDVCTIIGDCNLFRDMQIAHRPSGAAGKEYQNVSISIYDSWYSIVTGAMSATKGLALMNREIADALGIDILGPPTNIHTRTLLPSSLSR</sequence>
<gene>
    <name evidence="4" type="ORF">BCR44DRAFT_1498707</name>
</gene>
<name>A0A1Y2HPL2_9FUNG</name>
<dbReference type="AlphaFoldDB" id="A0A1Y2HPL2"/>
<proteinExistence type="inferred from homology"/>
<organism evidence="4 5">
    <name type="scientific">Catenaria anguillulae PL171</name>
    <dbReference type="NCBI Taxonomy" id="765915"/>
    <lineage>
        <taxon>Eukaryota</taxon>
        <taxon>Fungi</taxon>
        <taxon>Fungi incertae sedis</taxon>
        <taxon>Blastocladiomycota</taxon>
        <taxon>Blastocladiomycetes</taxon>
        <taxon>Blastocladiales</taxon>
        <taxon>Catenariaceae</taxon>
        <taxon>Catenaria</taxon>
    </lineage>
</organism>
<protein>
    <recommendedName>
        <fullName evidence="6">Periplasmic binding protein-like II</fullName>
    </recommendedName>
</protein>
<accession>A0A1Y2HPL2</accession>
<keyword evidence="2" id="KW-0813">Transport</keyword>
<evidence type="ECO:0000256" key="2">
    <source>
        <dbReference type="ARBA" id="ARBA00022448"/>
    </source>
</evidence>
<comment type="similarity">
    <text evidence="1">Belongs to the bacterial solute-binding protein 1 family.</text>
</comment>
<dbReference type="Gene3D" id="3.40.190.10">
    <property type="entry name" value="Periplasmic binding protein-like II"/>
    <property type="match status" value="2"/>
</dbReference>
<dbReference type="EMBL" id="MCFL01000016">
    <property type="protein sequence ID" value="ORZ36536.1"/>
    <property type="molecule type" value="Genomic_DNA"/>
</dbReference>
<dbReference type="InterPro" id="IPR050490">
    <property type="entry name" value="Bact_solute-bd_prot1"/>
</dbReference>
<dbReference type="Proteomes" id="UP000193411">
    <property type="component" value="Unassembled WGS sequence"/>
</dbReference>
<evidence type="ECO:0000313" key="5">
    <source>
        <dbReference type="Proteomes" id="UP000193411"/>
    </source>
</evidence>
<keyword evidence="3" id="KW-0732">Signal</keyword>
<evidence type="ECO:0008006" key="6">
    <source>
        <dbReference type="Google" id="ProtNLM"/>
    </source>
</evidence>
<dbReference type="Pfam" id="PF01547">
    <property type="entry name" value="SBP_bac_1"/>
    <property type="match status" value="1"/>
</dbReference>
<dbReference type="PANTHER" id="PTHR43649">
    <property type="entry name" value="ARABINOSE-BINDING PROTEIN-RELATED"/>
    <property type="match status" value="1"/>
</dbReference>
<reference evidence="4 5" key="1">
    <citation type="submission" date="2016-07" db="EMBL/GenBank/DDBJ databases">
        <title>Pervasive Adenine N6-methylation of Active Genes in Fungi.</title>
        <authorList>
            <consortium name="DOE Joint Genome Institute"/>
            <person name="Mondo S.J."/>
            <person name="Dannebaum R.O."/>
            <person name="Kuo R.C."/>
            <person name="Labutti K."/>
            <person name="Haridas S."/>
            <person name="Kuo A."/>
            <person name="Salamov A."/>
            <person name="Ahrendt S.R."/>
            <person name="Lipzen A."/>
            <person name="Sullivan W."/>
            <person name="Andreopoulos W.B."/>
            <person name="Clum A."/>
            <person name="Lindquist E."/>
            <person name="Daum C."/>
            <person name="Ramamoorthy G.K."/>
            <person name="Gryganskyi A."/>
            <person name="Culley D."/>
            <person name="Magnuson J.K."/>
            <person name="James T.Y."/>
            <person name="O'Malley M.A."/>
            <person name="Stajich J.E."/>
            <person name="Spatafora J.W."/>
            <person name="Visel A."/>
            <person name="Grigoriev I.V."/>
        </authorList>
    </citation>
    <scope>NUCLEOTIDE SEQUENCE [LARGE SCALE GENOMIC DNA]</scope>
    <source>
        <strain evidence="4 5">PL171</strain>
    </source>
</reference>
<evidence type="ECO:0000313" key="4">
    <source>
        <dbReference type="EMBL" id="ORZ36536.1"/>
    </source>
</evidence>
<comment type="caution">
    <text evidence="4">The sequence shown here is derived from an EMBL/GenBank/DDBJ whole genome shotgun (WGS) entry which is preliminary data.</text>
</comment>
<evidence type="ECO:0000256" key="3">
    <source>
        <dbReference type="ARBA" id="ARBA00022729"/>
    </source>
</evidence>
<dbReference type="STRING" id="765915.A0A1Y2HPL2"/>
<dbReference type="PANTHER" id="PTHR43649:SF34">
    <property type="entry name" value="ABC TRANSPORTER PERIPLASMIC-BINDING PROTEIN YCJN-RELATED"/>
    <property type="match status" value="1"/>
</dbReference>
<dbReference type="InterPro" id="IPR006059">
    <property type="entry name" value="SBP"/>
</dbReference>
<dbReference type="SUPFAM" id="SSF53850">
    <property type="entry name" value="Periplasmic binding protein-like II"/>
    <property type="match status" value="1"/>
</dbReference>